<dbReference type="Gene3D" id="1.25.60.10">
    <property type="entry name" value="MgtE N-terminal domain-like"/>
    <property type="match status" value="1"/>
</dbReference>
<dbReference type="Pfam" id="PF01769">
    <property type="entry name" value="MgtE"/>
    <property type="match status" value="1"/>
</dbReference>
<dbReference type="SUPFAM" id="SSF158791">
    <property type="entry name" value="MgtE N-terminal domain-like"/>
    <property type="match status" value="1"/>
</dbReference>
<dbReference type="InterPro" id="IPR000644">
    <property type="entry name" value="CBS_dom"/>
</dbReference>
<dbReference type="SUPFAM" id="SSF54631">
    <property type="entry name" value="CBS-domain pair"/>
    <property type="match status" value="1"/>
</dbReference>
<dbReference type="InterPro" id="IPR006669">
    <property type="entry name" value="MgtE_transporter"/>
</dbReference>
<evidence type="ECO:0000256" key="4">
    <source>
        <dbReference type="ARBA" id="ARBA00022692"/>
    </source>
</evidence>
<evidence type="ECO:0000256" key="5">
    <source>
        <dbReference type="ARBA" id="ARBA00022842"/>
    </source>
</evidence>
<accession>K9E8W2</accession>
<name>K9E8W2_9LACT</name>
<proteinExistence type="inferred from homology"/>
<dbReference type="InterPro" id="IPR006667">
    <property type="entry name" value="SLC41_membr_dom"/>
</dbReference>
<dbReference type="InterPro" id="IPR046342">
    <property type="entry name" value="CBS_dom_sf"/>
</dbReference>
<keyword evidence="8" id="KW-0129">CBS domain</keyword>
<organism evidence="11 12">
    <name type="scientific">Alloiococcus otitis ATCC 51267</name>
    <dbReference type="NCBI Taxonomy" id="883081"/>
    <lineage>
        <taxon>Bacteria</taxon>
        <taxon>Bacillati</taxon>
        <taxon>Bacillota</taxon>
        <taxon>Bacilli</taxon>
        <taxon>Lactobacillales</taxon>
        <taxon>Carnobacteriaceae</taxon>
        <taxon>Alloiococcus</taxon>
    </lineage>
</organism>
<dbReference type="SMART" id="SM00924">
    <property type="entry name" value="MgtE_N"/>
    <property type="match status" value="1"/>
</dbReference>
<feature type="domain" description="CBS" evidence="10">
    <location>
        <begin position="141"/>
        <end position="204"/>
    </location>
</feature>
<dbReference type="Proteomes" id="UP000009875">
    <property type="component" value="Unassembled WGS sequence"/>
</dbReference>
<feature type="domain" description="CBS" evidence="10">
    <location>
        <begin position="205"/>
        <end position="263"/>
    </location>
</feature>
<dbReference type="PATRIC" id="fig|883081.3.peg.1378"/>
<comment type="caution">
    <text evidence="11">The sequence shown here is derived from an EMBL/GenBank/DDBJ whole genome shotgun (WGS) entry which is preliminary data.</text>
</comment>
<evidence type="ECO:0000256" key="6">
    <source>
        <dbReference type="ARBA" id="ARBA00022989"/>
    </source>
</evidence>
<dbReference type="SUPFAM" id="SSF161093">
    <property type="entry name" value="MgtE membrane domain-like"/>
    <property type="match status" value="1"/>
</dbReference>
<keyword evidence="6 9" id="KW-1133">Transmembrane helix</keyword>
<keyword evidence="9" id="KW-1003">Cell membrane</keyword>
<evidence type="ECO:0000259" key="10">
    <source>
        <dbReference type="PROSITE" id="PS51371"/>
    </source>
</evidence>
<feature type="transmembrane region" description="Helical" evidence="9">
    <location>
        <begin position="315"/>
        <end position="343"/>
    </location>
</feature>
<dbReference type="EMBL" id="AGXA01000025">
    <property type="protein sequence ID" value="EKU93123.1"/>
    <property type="molecule type" value="Genomic_DNA"/>
</dbReference>
<evidence type="ECO:0000256" key="8">
    <source>
        <dbReference type="PROSITE-ProRule" id="PRU00703"/>
    </source>
</evidence>
<dbReference type="InterPro" id="IPR036739">
    <property type="entry name" value="SLC41_membr_dom_sf"/>
</dbReference>
<evidence type="ECO:0000313" key="11">
    <source>
        <dbReference type="EMBL" id="EKU93123.1"/>
    </source>
</evidence>
<dbReference type="PANTHER" id="PTHR43773">
    <property type="entry name" value="MAGNESIUM TRANSPORTER MGTE"/>
    <property type="match status" value="1"/>
</dbReference>
<evidence type="ECO:0000256" key="9">
    <source>
        <dbReference type="RuleBase" id="RU362011"/>
    </source>
</evidence>
<dbReference type="PANTHER" id="PTHR43773:SF1">
    <property type="entry name" value="MAGNESIUM TRANSPORTER MGTE"/>
    <property type="match status" value="1"/>
</dbReference>
<evidence type="ECO:0000256" key="2">
    <source>
        <dbReference type="ARBA" id="ARBA00009749"/>
    </source>
</evidence>
<evidence type="ECO:0000256" key="3">
    <source>
        <dbReference type="ARBA" id="ARBA00022448"/>
    </source>
</evidence>
<sequence>MQSIQINKDRYYDDIYKAFDNDDRETFRELFLRLHERDQHELFHLLYPEKKKKIAQFLSAKEFAEIFEWMAVEDKEAVINNLPPVYIAEVFNNLANDDVVEFLTQSQATDAEKILDMMDQDERKRVQELMSYAQETAGSIMTKEYIAIQDSQTAEAVLDRLPTIADEAETIYYLYVLNEDGQLVGVLSLRDLLLAQEDEIVRNIMFKNVTSVRIDMDQEEVAHVIRDYDLLAVPVVSHDGRMQGIVTVDDIMDIIEEEANEDFIEFAAIRPSDSEEKRLNPIQATKHRIPWILILLILGLLSGGVISYFEETLESVVILATFIPMIMGTAGNIGTQSLAVAINNLSGNKDEDGKKMLTVVRKEVVGGAIIGLFLALILVALSLIIYQNTVLAMIVSVAIFLTTILSSTVGSVIPLLFEEINIDPAVASGPFITTINDIASLLIYFSLAVSFLEHL</sequence>
<gene>
    <name evidence="11" type="ORF">HMPREF9698_01200</name>
</gene>
<keyword evidence="4 9" id="KW-0812">Transmembrane</keyword>
<comment type="subunit">
    <text evidence="9">Homodimer.</text>
</comment>
<dbReference type="InterPro" id="IPR006668">
    <property type="entry name" value="Mg_transptr_MgtE_intracell_dom"/>
</dbReference>
<dbReference type="NCBIfam" id="TIGR00400">
    <property type="entry name" value="mgtE"/>
    <property type="match status" value="1"/>
</dbReference>
<dbReference type="InterPro" id="IPR038076">
    <property type="entry name" value="MgtE_N_sf"/>
</dbReference>
<keyword evidence="5 9" id="KW-0460">Magnesium</keyword>
<keyword evidence="3 9" id="KW-0813">Transport</keyword>
<dbReference type="CDD" id="cd04606">
    <property type="entry name" value="CBS_pair_Mg_transporter"/>
    <property type="match status" value="1"/>
</dbReference>
<evidence type="ECO:0000256" key="7">
    <source>
        <dbReference type="ARBA" id="ARBA00023136"/>
    </source>
</evidence>
<dbReference type="Pfam" id="PF00571">
    <property type="entry name" value="CBS"/>
    <property type="match status" value="2"/>
</dbReference>
<comment type="subcellular location">
    <subcellularLocation>
        <location evidence="9">Cell membrane</location>
        <topology evidence="9">Multi-pass membrane protein</topology>
    </subcellularLocation>
    <subcellularLocation>
        <location evidence="1">Membrane</location>
        <topology evidence="1">Multi-pass membrane protein</topology>
    </subcellularLocation>
</comment>
<feature type="transmembrane region" description="Helical" evidence="9">
    <location>
        <begin position="392"/>
        <end position="417"/>
    </location>
</feature>
<dbReference type="STRING" id="883081.HMPREF9698_01200"/>
<reference evidence="11 12" key="1">
    <citation type="submission" date="2012-09" db="EMBL/GenBank/DDBJ databases">
        <title>The Genome Sequence of Alloiococcus otitis ATCC 51267.</title>
        <authorList>
            <consortium name="The Broad Institute Genome Sequencing Platform"/>
            <person name="Earl A."/>
            <person name="Ward D."/>
            <person name="Feldgarden M."/>
            <person name="Gevers D."/>
            <person name="Huys G."/>
            <person name="Walker B."/>
            <person name="Young S.K."/>
            <person name="Zeng Q."/>
            <person name="Gargeya S."/>
            <person name="Fitzgerald M."/>
            <person name="Haas B."/>
            <person name="Abouelleil A."/>
            <person name="Alvarado L."/>
            <person name="Arachchi H.M."/>
            <person name="Berlin A.M."/>
            <person name="Chapman S.B."/>
            <person name="Goldberg J."/>
            <person name="Griggs A."/>
            <person name="Gujja S."/>
            <person name="Hansen M."/>
            <person name="Howarth C."/>
            <person name="Imamovic A."/>
            <person name="Larimer J."/>
            <person name="McCowen C."/>
            <person name="Montmayeur A."/>
            <person name="Murphy C."/>
            <person name="Neiman D."/>
            <person name="Pearson M."/>
            <person name="Priest M."/>
            <person name="Roberts A."/>
            <person name="Saif S."/>
            <person name="Shea T."/>
            <person name="Sisk P."/>
            <person name="Sykes S."/>
            <person name="Wortman J."/>
            <person name="Nusbaum C."/>
            <person name="Birren B."/>
        </authorList>
    </citation>
    <scope>NUCLEOTIDE SEQUENCE [LARGE SCALE GENOMIC DNA]</scope>
    <source>
        <strain evidence="11 12">ATCC 51267</strain>
    </source>
</reference>
<comment type="similarity">
    <text evidence="2 9">Belongs to the SLC41A transporter family.</text>
</comment>
<dbReference type="AlphaFoldDB" id="K9E8W2"/>
<dbReference type="Gene3D" id="3.10.580.10">
    <property type="entry name" value="CBS-domain"/>
    <property type="match status" value="1"/>
</dbReference>
<dbReference type="Gene3D" id="1.10.357.20">
    <property type="entry name" value="SLC41 divalent cation transporters, integral membrane domain"/>
    <property type="match status" value="1"/>
</dbReference>
<protein>
    <recommendedName>
        <fullName evidence="9">Magnesium transporter MgtE</fullName>
    </recommendedName>
</protein>
<dbReference type="SMART" id="SM00116">
    <property type="entry name" value="CBS"/>
    <property type="match status" value="2"/>
</dbReference>
<feature type="transmembrane region" description="Helical" evidence="9">
    <location>
        <begin position="289"/>
        <end position="309"/>
    </location>
</feature>
<keyword evidence="12" id="KW-1185">Reference proteome</keyword>
<comment type="function">
    <text evidence="9">Acts as a magnesium transporter.</text>
</comment>
<dbReference type="OrthoDB" id="9790355at2"/>
<dbReference type="Pfam" id="PF03448">
    <property type="entry name" value="MgtE_N"/>
    <property type="match status" value="1"/>
</dbReference>
<evidence type="ECO:0000256" key="1">
    <source>
        <dbReference type="ARBA" id="ARBA00004141"/>
    </source>
</evidence>
<dbReference type="GO" id="GO:0015095">
    <property type="term" value="F:magnesium ion transmembrane transporter activity"/>
    <property type="evidence" value="ECO:0007669"/>
    <property type="project" value="UniProtKB-UniRule"/>
</dbReference>
<dbReference type="GO" id="GO:0005886">
    <property type="term" value="C:plasma membrane"/>
    <property type="evidence" value="ECO:0007669"/>
    <property type="project" value="UniProtKB-SubCell"/>
</dbReference>
<feature type="transmembrane region" description="Helical" evidence="9">
    <location>
        <begin position="429"/>
        <end position="452"/>
    </location>
</feature>
<feature type="transmembrane region" description="Helical" evidence="9">
    <location>
        <begin position="364"/>
        <end position="386"/>
    </location>
</feature>
<evidence type="ECO:0000313" key="12">
    <source>
        <dbReference type="Proteomes" id="UP000009875"/>
    </source>
</evidence>
<dbReference type="eggNOG" id="COG2239">
    <property type="taxonomic scope" value="Bacteria"/>
</dbReference>
<dbReference type="GO" id="GO:0046872">
    <property type="term" value="F:metal ion binding"/>
    <property type="evidence" value="ECO:0007669"/>
    <property type="project" value="UniProtKB-KW"/>
</dbReference>
<dbReference type="HOGENOM" id="CLU_037408_2_2_9"/>
<dbReference type="RefSeq" id="WP_003778742.1">
    <property type="nucleotide sequence ID" value="NZ_JH992961.1"/>
</dbReference>
<keyword evidence="9" id="KW-0479">Metal-binding</keyword>
<keyword evidence="7 9" id="KW-0472">Membrane</keyword>
<dbReference type="PROSITE" id="PS51371">
    <property type="entry name" value="CBS"/>
    <property type="match status" value="2"/>
</dbReference>